<reference evidence="2" key="2">
    <citation type="submission" date="2025-08" db="UniProtKB">
        <authorList>
            <consortium name="Ensembl"/>
        </authorList>
    </citation>
    <scope>IDENTIFICATION</scope>
</reference>
<keyword evidence="3" id="KW-1185">Reference proteome</keyword>
<evidence type="ECO:0000313" key="2">
    <source>
        <dbReference type="Ensembl" id="ENSMFAP00000050584.1"/>
    </source>
</evidence>
<evidence type="ECO:0000313" key="3">
    <source>
        <dbReference type="Proteomes" id="UP000233100"/>
    </source>
</evidence>
<feature type="region of interest" description="Disordered" evidence="1">
    <location>
        <begin position="70"/>
        <end position="203"/>
    </location>
</feature>
<dbReference type="AlphaFoldDB" id="A0A7N9CE44"/>
<reference evidence="2" key="3">
    <citation type="submission" date="2025-09" db="UniProtKB">
        <authorList>
            <consortium name="Ensembl"/>
        </authorList>
    </citation>
    <scope>IDENTIFICATION</scope>
</reference>
<dbReference type="Ensembl" id="ENSMFAT00000087945.1">
    <property type="protein sequence ID" value="ENSMFAP00000050584.1"/>
    <property type="gene ID" value="ENSMFAG00000059358.1"/>
</dbReference>
<organism evidence="2 3">
    <name type="scientific">Macaca fascicularis</name>
    <name type="common">Crab-eating macaque</name>
    <name type="synonym">Cynomolgus monkey</name>
    <dbReference type="NCBI Taxonomy" id="9541"/>
    <lineage>
        <taxon>Eukaryota</taxon>
        <taxon>Metazoa</taxon>
        <taxon>Chordata</taxon>
        <taxon>Craniata</taxon>
        <taxon>Vertebrata</taxon>
        <taxon>Euteleostomi</taxon>
        <taxon>Mammalia</taxon>
        <taxon>Eutheria</taxon>
        <taxon>Euarchontoglires</taxon>
        <taxon>Primates</taxon>
        <taxon>Haplorrhini</taxon>
        <taxon>Catarrhini</taxon>
        <taxon>Cercopithecidae</taxon>
        <taxon>Cercopithecinae</taxon>
        <taxon>Macaca</taxon>
    </lineage>
</organism>
<protein>
    <submittedName>
        <fullName evidence="2">Uncharacterized protein</fullName>
    </submittedName>
</protein>
<accession>A0A7N9CE44</accession>
<feature type="compositionally biased region" description="Low complexity" evidence="1">
    <location>
        <begin position="70"/>
        <end position="82"/>
    </location>
</feature>
<feature type="compositionally biased region" description="Basic and acidic residues" evidence="1">
    <location>
        <begin position="91"/>
        <end position="114"/>
    </location>
</feature>
<feature type="compositionally biased region" description="Low complexity" evidence="1">
    <location>
        <begin position="153"/>
        <end position="168"/>
    </location>
</feature>
<reference evidence="2 3" key="1">
    <citation type="submission" date="2013-03" db="EMBL/GenBank/DDBJ databases">
        <authorList>
            <person name="Warren W."/>
            <person name="Wilson R.K."/>
        </authorList>
    </citation>
    <scope>NUCLEOTIDE SEQUENCE</scope>
</reference>
<dbReference type="Proteomes" id="UP000233100">
    <property type="component" value="Chromosome 16"/>
</dbReference>
<evidence type="ECO:0000256" key="1">
    <source>
        <dbReference type="SAM" id="MobiDB-lite"/>
    </source>
</evidence>
<name>A0A7N9CE44_MACFA</name>
<proteinExistence type="predicted"/>
<sequence length="203" mass="22184">MAAASVPPESLIIHPAGSAIKRTDGGRLELEIGKGIFAQFWSACLFLPRCSQPRQPRNWGPRLNAFALWPPSDPSLSLQPQQRDGGGEEEEGRRDFLPEGVVREPAGEGPREDPVTSSQACRRRGEFTGPGGKGTRPLFPGQMCRRRPGLCQGKRASTRSAGRGARQGLPGSRPSLATRPRTRETRNRAFAEIWIPPTNHTDT</sequence>